<accession>A0A553SNG9</accession>
<dbReference type="HAMAP" id="MF_04144">
    <property type="entry name" value="TERL_LAMBDA"/>
    <property type="match status" value="1"/>
</dbReference>
<dbReference type="Pfam" id="PF05876">
    <property type="entry name" value="GpA_ATPase"/>
    <property type="match status" value="1"/>
</dbReference>
<proteinExistence type="inferred from homology"/>
<comment type="caution">
    <text evidence="4">The sequence shown here is derived from an EMBL/GenBank/DDBJ whole genome shotgun (WGS) entry which is preliminary data.</text>
</comment>
<dbReference type="Pfam" id="PF20454">
    <property type="entry name" value="GpA_nuclease"/>
    <property type="match status" value="1"/>
</dbReference>
<dbReference type="AlphaFoldDB" id="A0A553SNG9"/>
<evidence type="ECO:0000259" key="3">
    <source>
        <dbReference type="Pfam" id="PF20454"/>
    </source>
</evidence>
<protein>
    <submittedName>
        <fullName evidence="4">Phage terminase large subunit family protein</fullName>
    </submittedName>
</protein>
<dbReference type="InterPro" id="IPR051220">
    <property type="entry name" value="TFA_Chaperone"/>
</dbReference>
<dbReference type="Proteomes" id="UP000319837">
    <property type="component" value="Unassembled WGS sequence"/>
</dbReference>
<dbReference type="InterPro" id="IPR046454">
    <property type="entry name" value="GpA_endonuclease"/>
</dbReference>
<feature type="region of interest" description="Disordered" evidence="1">
    <location>
        <begin position="587"/>
        <end position="606"/>
    </location>
</feature>
<sequence length="606" mass="68435">MSTSSDYKKTLALFQQLASDILEPPPELTVSQWADAYRKLSSEGSAEPGQWRTDRAPYQRGIMDSISDPDCEKVVIMSSAQVGKTEFLLNMTGYHIDQDPSPILIMQPTEKLAKSFSKQRLAPMIRDTPAIRGKVADVKTRNGGNTTLEKSFPGGYIALVGANAPGDLAGRSIRIFLADEVDRFPVSAGAEGDPLSLAEKRTNNFLNRKKVFVSTPTNKGSSRIEAEFEFSTKEYYHLPCPSCEGLQPLSWAQIVFDKNDLSSPITHACKECGAMHSEYEWKRQIGFWIANEPEANYRGFHLNELLSPWRKWKEIVDDFLKAKEKGPEAMKVWVNTSLGETWEEEGQQLEDDDLMKRAEDYGEDVEVPDDVKILTASVDTQDDRFEIEVVGWGKGKESWGIQYQVIYGDLKQQDIWNELDTFLSRTWSKANGKQFAIMCTCMDSGGHYTQEVYKFTKQREARRVYAIKGKSTGKGEYDPLVAGTSRQKPSKTLLVHLGVNEGKSRVMSSLQMEDFGPNYCHFPKGRGYNADYFKGLTAEKLVTRYEQGVPYQVWKKVRARNEPLDLRVYNTAALEIINPDLEKEYAAGNTGTSKKRKRRTVSKGVQ</sequence>
<evidence type="ECO:0000313" key="5">
    <source>
        <dbReference type="Proteomes" id="UP000319837"/>
    </source>
</evidence>
<gene>
    <name evidence="4" type="ORF">CEQ21_24470</name>
</gene>
<dbReference type="GO" id="GO:0005524">
    <property type="term" value="F:ATP binding"/>
    <property type="evidence" value="ECO:0007669"/>
    <property type="project" value="InterPro"/>
</dbReference>
<evidence type="ECO:0000256" key="1">
    <source>
        <dbReference type="SAM" id="MobiDB-lite"/>
    </source>
</evidence>
<feature type="compositionally biased region" description="Basic residues" evidence="1">
    <location>
        <begin position="593"/>
        <end position="606"/>
    </location>
</feature>
<name>A0A553SNG9_NIACI</name>
<dbReference type="Gene3D" id="3.40.50.300">
    <property type="entry name" value="P-loop containing nucleotide triphosphate hydrolases"/>
    <property type="match status" value="1"/>
</dbReference>
<feature type="domain" description="Terminase large subunit GpA endonuclease" evidence="3">
    <location>
        <begin position="298"/>
        <end position="580"/>
    </location>
</feature>
<dbReference type="RefSeq" id="WP_185766794.1">
    <property type="nucleotide sequence ID" value="NZ_RIBP01000004.1"/>
</dbReference>
<feature type="domain" description="Phage terminase large subunit GpA ATPase" evidence="2">
    <location>
        <begin position="45"/>
        <end position="286"/>
    </location>
</feature>
<organism evidence="4 5">
    <name type="scientific">Niallia circulans</name>
    <name type="common">Bacillus circulans</name>
    <dbReference type="NCBI Taxonomy" id="1397"/>
    <lineage>
        <taxon>Bacteria</taxon>
        <taxon>Bacillati</taxon>
        <taxon>Bacillota</taxon>
        <taxon>Bacilli</taxon>
        <taxon>Bacillales</taxon>
        <taxon>Bacillaceae</taxon>
        <taxon>Niallia</taxon>
    </lineage>
</organism>
<dbReference type="GO" id="GO:0004519">
    <property type="term" value="F:endonuclease activity"/>
    <property type="evidence" value="ECO:0007669"/>
    <property type="project" value="InterPro"/>
</dbReference>
<dbReference type="EMBL" id="RIBP01000004">
    <property type="protein sequence ID" value="TRZ38541.1"/>
    <property type="molecule type" value="Genomic_DNA"/>
</dbReference>
<dbReference type="InterPro" id="IPR027417">
    <property type="entry name" value="P-loop_NTPase"/>
</dbReference>
<evidence type="ECO:0000313" key="4">
    <source>
        <dbReference type="EMBL" id="TRZ38541.1"/>
    </source>
</evidence>
<reference evidence="5" key="1">
    <citation type="submission" date="2018-10" db="EMBL/GenBank/DDBJ databases">
        <title>FDA dAtabase for Regulatory Grade micrObial Sequences (FDA-ARGOS): Supporting development and validation of Infectious Disease Dx tests.</title>
        <authorList>
            <person name="Minogue T."/>
            <person name="Wolcott M."/>
            <person name="Wasieloski L."/>
            <person name="Aguilar W."/>
            <person name="Moore D."/>
            <person name="Tallon L."/>
            <person name="Sadzewicz L."/>
            <person name="Sengamalay N."/>
            <person name="Ott S."/>
            <person name="Godinez A."/>
            <person name="Nagaraj S."/>
            <person name="Vavikolanu K."/>
            <person name="Vyas G."/>
            <person name="Nadendla S."/>
            <person name="George J."/>
            <person name="Sichtig H."/>
        </authorList>
    </citation>
    <scope>NUCLEOTIDE SEQUENCE [LARGE SCALE GENOMIC DNA]</scope>
    <source>
        <strain evidence="5">FDAARGOS_343</strain>
    </source>
</reference>
<dbReference type="InterPro" id="IPR046453">
    <property type="entry name" value="GpA_ATPase"/>
</dbReference>
<dbReference type="PANTHER" id="PTHR34413:SF2">
    <property type="entry name" value="PROPHAGE TAIL FIBER ASSEMBLY PROTEIN HOMOLOG TFAE-RELATED"/>
    <property type="match status" value="1"/>
</dbReference>
<evidence type="ECO:0000259" key="2">
    <source>
        <dbReference type="Pfam" id="PF05876"/>
    </source>
</evidence>
<dbReference type="PANTHER" id="PTHR34413">
    <property type="entry name" value="PROPHAGE TAIL FIBER ASSEMBLY PROTEIN HOMOLOG TFAE-RELATED-RELATED"/>
    <property type="match status" value="1"/>
</dbReference>
<dbReference type="GO" id="GO:0016887">
    <property type="term" value="F:ATP hydrolysis activity"/>
    <property type="evidence" value="ECO:0007669"/>
    <property type="project" value="InterPro"/>
</dbReference>
<dbReference type="InterPro" id="IPR008866">
    <property type="entry name" value="Phage_lambda_GpA-like"/>
</dbReference>